<dbReference type="PANTHER" id="PTHR11486">
    <property type="entry name" value="FIBROBLAST GROWTH FACTOR"/>
    <property type="match status" value="1"/>
</dbReference>
<accession>A0A8B8AE53</accession>
<feature type="chain" id="PRO_5034504627" evidence="3">
    <location>
        <begin position="32"/>
        <end position="244"/>
    </location>
</feature>
<feature type="region of interest" description="Disordered" evidence="2">
    <location>
        <begin position="206"/>
        <end position="244"/>
    </location>
</feature>
<dbReference type="KEGG" id="cvn:111100539"/>
<proteinExistence type="inferred from homology"/>
<keyword evidence="3" id="KW-0732">Signal</keyword>
<dbReference type="InterPro" id="IPR002209">
    <property type="entry name" value="Fibroblast_GF_fam"/>
</dbReference>
<dbReference type="AlphaFoldDB" id="A0A8B8AE53"/>
<sequence length="244" mass="28448">MRKGAHPFSFICRSLKLLLILLLCLVKESQSQTPAFNLDNFNNRNSEHQSLVQQVRLWSYCSGRFVQITRAGSKGVDANGEKEGNFSQLLIISINGGFVRIQGMASKLYLCFNKKGKLRARYRPLKSSCDFSHNLTSNGYDTFKLRDKAEWSIGFKKRRGKKLPGFIRPGKNEDECHHFGLINLDKTVITQPVDFRRVMEWNFSKKGKSMSEQRKRPRKIRHNRKQKRRRGRRRKNRLRTVGTT</sequence>
<evidence type="ECO:0000313" key="5">
    <source>
        <dbReference type="RefSeq" id="XP_022288219.1"/>
    </source>
</evidence>
<reference evidence="5" key="1">
    <citation type="submission" date="2025-08" db="UniProtKB">
        <authorList>
            <consortium name="RefSeq"/>
        </authorList>
    </citation>
    <scope>IDENTIFICATION</scope>
    <source>
        <tissue evidence="5">Whole sample</tissue>
    </source>
</reference>
<evidence type="ECO:0000256" key="2">
    <source>
        <dbReference type="SAM" id="MobiDB-lite"/>
    </source>
</evidence>
<dbReference type="SUPFAM" id="SSF50353">
    <property type="entry name" value="Cytokine"/>
    <property type="match status" value="1"/>
</dbReference>
<dbReference type="Gene3D" id="2.80.10.50">
    <property type="match status" value="1"/>
</dbReference>
<dbReference type="Proteomes" id="UP000694844">
    <property type="component" value="Chromosome 6"/>
</dbReference>
<feature type="compositionally biased region" description="Basic residues" evidence="2">
    <location>
        <begin position="215"/>
        <end position="238"/>
    </location>
</feature>
<dbReference type="OrthoDB" id="5988014at2759"/>
<keyword evidence="4" id="KW-1185">Reference proteome</keyword>
<dbReference type="GeneID" id="111100539"/>
<gene>
    <name evidence="5" type="primary">LOC111100539</name>
</gene>
<dbReference type="GO" id="GO:0008083">
    <property type="term" value="F:growth factor activity"/>
    <property type="evidence" value="ECO:0007669"/>
    <property type="project" value="InterPro"/>
</dbReference>
<dbReference type="InterPro" id="IPR008996">
    <property type="entry name" value="IL1/FGF"/>
</dbReference>
<name>A0A8B8AE53_CRAVI</name>
<comment type="similarity">
    <text evidence="1">Belongs to the heparin-binding growth factors family.</text>
</comment>
<feature type="signal peptide" evidence="3">
    <location>
        <begin position="1"/>
        <end position="31"/>
    </location>
</feature>
<dbReference type="RefSeq" id="XP_022288219.1">
    <property type="nucleotide sequence ID" value="XM_022432511.1"/>
</dbReference>
<dbReference type="SMART" id="SM00442">
    <property type="entry name" value="FGF"/>
    <property type="match status" value="1"/>
</dbReference>
<dbReference type="CDD" id="cd23307">
    <property type="entry name" value="beta-trefoil_FGF8-like"/>
    <property type="match status" value="1"/>
</dbReference>
<protein>
    <submittedName>
        <fullName evidence="5">Fibroblast growth factor 18-like isoform X1</fullName>
    </submittedName>
</protein>
<dbReference type="Pfam" id="PF00167">
    <property type="entry name" value="FGF"/>
    <property type="match status" value="1"/>
</dbReference>
<evidence type="ECO:0000256" key="1">
    <source>
        <dbReference type="ARBA" id="ARBA00007936"/>
    </source>
</evidence>
<evidence type="ECO:0000313" key="4">
    <source>
        <dbReference type="Proteomes" id="UP000694844"/>
    </source>
</evidence>
<evidence type="ECO:0000256" key="3">
    <source>
        <dbReference type="SAM" id="SignalP"/>
    </source>
</evidence>
<organism evidence="4 5">
    <name type="scientific">Crassostrea virginica</name>
    <name type="common">Eastern oyster</name>
    <dbReference type="NCBI Taxonomy" id="6565"/>
    <lineage>
        <taxon>Eukaryota</taxon>
        <taxon>Metazoa</taxon>
        <taxon>Spiralia</taxon>
        <taxon>Lophotrochozoa</taxon>
        <taxon>Mollusca</taxon>
        <taxon>Bivalvia</taxon>
        <taxon>Autobranchia</taxon>
        <taxon>Pteriomorphia</taxon>
        <taxon>Ostreida</taxon>
        <taxon>Ostreoidea</taxon>
        <taxon>Ostreidae</taxon>
        <taxon>Crassostrea</taxon>
    </lineage>
</organism>